<evidence type="ECO:0000256" key="1">
    <source>
        <dbReference type="SAM" id="MobiDB-lite"/>
    </source>
</evidence>
<protein>
    <submittedName>
        <fullName evidence="2">Uncharacterized protein</fullName>
    </submittedName>
</protein>
<gene>
    <name evidence="2" type="ORF">N0F65_003788</name>
</gene>
<feature type="region of interest" description="Disordered" evidence="1">
    <location>
        <begin position="1"/>
        <end position="80"/>
    </location>
</feature>
<evidence type="ECO:0000313" key="3">
    <source>
        <dbReference type="Proteomes" id="UP001146120"/>
    </source>
</evidence>
<feature type="compositionally biased region" description="Polar residues" evidence="1">
    <location>
        <begin position="61"/>
        <end position="71"/>
    </location>
</feature>
<dbReference type="InterPro" id="IPR051144">
    <property type="entry name" value="Formin_homology_domain"/>
</dbReference>
<comment type="caution">
    <text evidence="2">The sequence shown here is derived from an EMBL/GenBank/DDBJ whole genome shotgun (WGS) entry which is preliminary data.</text>
</comment>
<proteinExistence type="predicted"/>
<feature type="compositionally biased region" description="Pro residues" evidence="1">
    <location>
        <begin position="699"/>
        <end position="708"/>
    </location>
</feature>
<feature type="compositionally biased region" description="Polar residues" evidence="1">
    <location>
        <begin position="795"/>
        <end position="811"/>
    </location>
</feature>
<name>A0AAV2Y9Y0_9STRA</name>
<dbReference type="EMBL" id="DAKRPA010000437">
    <property type="protein sequence ID" value="DAZ92405.1"/>
    <property type="molecule type" value="Genomic_DNA"/>
</dbReference>
<feature type="compositionally biased region" description="Pro residues" evidence="1">
    <location>
        <begin position="778"/>
        <end position="787"/>
    </location>
</feature>
<feature type="region of interest" description="Disordered" evidence="1">
    <location>
        <begin position="519"/>
        <end position="811"/>
    </location>
</feature>
<feature type="region of interest" description="Disordered" evidence="1">
    <location>
        <begin position="479"/>
        <end position="507"/>
    </location>
</feature>
<feature type="compositionally biased region" description="Pro residues" evidence="1">
    <location>
        <begin position="759"/>
        <end position="771"/>
    </location>
</feature>
<feature type="compositionally biased region" description="Polar residues" evidence="1">
    <location>
        <begin position="629"/>
        <end position="642"/>
    </location>
</feature>
<dbReference type="PANTHER" id="PTHR45733">
    <property type="entry name" value="FORMIN-J"/>
    <property type="match status" value="1"/>
</dbReference>
<reference evidence="2" key="1">
    <citation type="submission" date="2022-11" db="EMBL/GenBank/DDBJ databases">
        <authorList>
            <person name="Morgan W.R."/>
            <person name="Tartar A."/>
        </authorList>
    </citation>
    <scope>NUCLEOTIDE SEQUENCE</scope>
    <source>
        <strain evidence="2">ARSEF 373</strain>
    </source>
</reference>
<accession>A0AAV2Y9Y0</accession>
<feature type="compositionally biased region" description="Low complexity" evidence="1">
    <location>
        <begin position="578"/>
        <end position="612"/>
    </location>
</feature>
<feature type="compositionally biased region" description="Basic and acidic residues" evidence="1">
    <location>
        <begin position="484"/>
        <end position="494"/>
    </location>
</feature>
<feature type="compositionally biased region" description="Pro residues" evidence="1">
    <location>
        <begin position="665"/>
        <end position="677"/>
    </location>
</feature>
<sequence>MMTQKKSNASTDGATGGTNASGSTRSTSKGRGSQGSNNGPPTSTGSSSRSNSQPKSRSRTPSKQPPGSTSGKNKEVLPPTLSAHEQTLLKTKKSIEGKSVAARELLLQETLQRHKFADAAYLIAACDGLSEKYKTSDVVRLLIDAKQLDQAGKLIRDFKLQGNQLLVTLYIKELVRCGHFHAAVRSAQDMVQNFGKKDFGPRDQARPSWTPQALVQAMVRAQQYRTALKFAHQFGLSDVFPAKQLVAGMFESRNWSDAVSSVMEHKLFTDFPLESLIIMMLEVRQWTCAIKCISKLPSRDLAVKYEEALVREAARVGDFVSSITYLRDFKLTDPTTHGDIHRYIVDCLVVYREFYKAIKYSIKFGLAGDENESVVAAPSEPNKYATTNLIRQAIAYGQYNVAALYITKLKLKDQFVNELALISDGYEAMARDFRSFIAHREAQWMQPTVQLQLKEILGRKGVEDELVDGEPKEVDVVISEEEEIVPREPKKQAKEQPPPSTEDDDEGEDVILLTQVSNGAQMPLESTPSSAPTPPTSQSKEKMQSRFTFARSVEVPPQPSNASSGIRSPPPPPGLGGLSSPPGVTSSSPSNESSATTSSFDFSQFASSFQNSQPAPMPAQQRPSPSPPTSGYQPQPSSNSNIHRPPPPPPLPPHMARGPIGFPSGPTPPPPPPPPLPLAYGQSQQFYYRTEPPHMGAGAPPPPLPPSTHAPNSSGHGAPRSFDAASLAMQFHSFNTSPAPKSQPPFPGYNNAAYGPRMPSGPAPPLPPPPSHFSNLFPSPPPPPPPFAAASPSSTFKASVTYTSVTTRQKR</sequence>
<dbReference type="AlphaFoldDB" id="A0AAV2Y9Y0"/>
<feature type="compositionally biased region" description="Low complexity" evidence="1">
    <location>
        <begin position="7"/>
        <end position="55"/>
    </location>
</feature>
<reference evidence="2" key="2">
    <citation type="journal article" date="2023" name="Microbiol Resour">
        <title>Decontamination and Annotation of the Draft Genome Sequence of the Oomycete Lagenidium giganteum ARSEF 373.</title>
        <authorList>
            <person name="Morgan W.R."/>
            <person name="Tartar A."/>
        </authorList>
    </citation>
    <scope>NUCLEOTIDE SEQUENCE</scope>
    <source>
        <strain evidence="2">ARSEF 373</strain>
    </source>
</reference>
<organism evidence="2 3">
    <name type="scientific">Lagenidium giganteum</name>
    <dbReference type="NCBI Taxonomy" id="4803"/>
    <lineage>
        <taxon>Eukaryota</taxon>
        <taxon>Sar</taxon>
        <taxon>Stramenopiles</taxon>
        <taxon>Oomycota</taxon>
        <taxon>Peronosporomycetes</taxon>
        <taxon>Pythiales</taxon>
        <taxon>Pythiaceae</taxon>
    </lineage>
</organism>
<dbReference type="PRINTS" id="PR01217">
    <property type="entry name" value="PRICHEXTENSN"/>
</dbReference>
<evidence type="ECO:0000313" key="2">
    <source>
        <dbReference type="EMBL" id="DAZ92405.1"/>
    </source>
</evidence>
<keyword evidence="3" id="KW-1185">Reference proteome</keyword>
<feature type="compositionally biased region" description="Pro residues" evidence="1">
    <location>
        <begin position="644"/>
        <end position="653"/>
    </location>
</feature>
<dbReference type="Proteomes" id="UP001146120">
    <property type="component" value="Unassembled WGS sequence"/>
</dbReference>